<name>A0A9D3SJX9_9TELE</name>
<dbReference type="PANTHER" id="PTHR16253">
    <property type="entry name" value="TETRATRICOPEPTIDE REPEAT PROTEIN 22"/>
    <property type="match status" value="1"/>
</dbReference>
<dbReference type="Pfam" id="PF13432">
    <property type="entry name" value="TPR_16"/>
    <property type="match status" value="1"/>
</dbReference>
<evidence type="ECO:0000313" key="2">
    <source>
        <dbReference type="Proteomes" id="UP000824219"/>
    </source>
</evidence>
<dbReference type="SUPFAM" id="SSF48452">
    <property type="entry name" value="TPR-like"/>
    <property type="match status" value="1"/>
</dbReference>
<accession>A0A9D3SJX9</accession>
<dbReference type="AlphaFoldDB" id="A0A9D3SJX9"/>
<gene>
    <name evidence="1" type="ORF">KOW79_009836</name>
</gene>
<organism evidence="1 2">
    <name type="scientific">Hemibagrus wyckioides</name>
    <dbReference type="NCBI Taxonomy" id="337641"/>
    <lineage>
        <taxon>Eukaryota</taxon>
        <taxon>Metazoa</taxon>
        <taxon>Chordata</taxon>
        <taxon>Craniata</taxon>
        <taxon>Vertebrata</taxon>
        <taxon>Euteleostomi</taxon>
        <taxon>Actinopterygii</taxon>
        <taxon>Neopterygii</taxon>
        <taxon>Teleostei</taxon>
        <taxon>Ostariophysi</taxon>
        <taxon>Siluriformes</taxon>
        <taxon>Bagridae</taxon>
        <taxon>Hemibagrus</taxon>
    </lineage>
</organism>
<dbReference type="OrthoDB" id="9976543at2759"/>
<dbReference type="SMART" id="SM00028">
    <property type="entry name" value="TPR"/>
    <property type="match status" value="4"/>
</dbReference>
<dbReference type="PANTHER" id="PTHR16253:SF0">
    <property type="entry name" value="TETRATRICOPEPTIDE REPEAT PROTEIN 22"/>
    <property type="match status" value="1"/>
</dbReference>
<reference evidence="1 2" key="1">
    <citation type="submission" date="2021-06" db="EMBL/GenBank/DDBJ databases">
        <title>Chromosome-level genome assembly of the red-tail catfish (Hemibagrus wyckioides).</title>
        <authorList>
            <person name="Shao F."/>
        </authorList>
    </citation>
    <scope>NUCLEOTIDE SEQUENCE [LARGE SCALE GENOMIC DNA]</scope>
    <source>
        <strain evidence="1">EC202008001</strain>
        <tissue evidence="1">Blood</tissue>
    </source>
</reference>
<dbReference type="EMBL" id="JAHKSW010000011">
    <property type="protein sequence ID" value="KAG7326435.1"/>
    <property type="molecule type" value="Genomic_DNA"/>
</dbReference>
<dbReference type="InterPro" id="IPR019734">
    <property type="entry name" value="TPR_rpt"/>
</dbReference>
<comment type="caution">
    <text evidence="1">The sequence shown here is derived from an EMBL/GenBank/DDBJ whole genome shotgun (WGS) entry which is preliminary data.</text>
</comment>
<dbReference type="Proteomes" id="UP000824219">
    <property type="component" value="Linkage Group LG11"/>
</dbReference>
<dbReference type="InterPro" id="IPR011990">
    <property type="entry name" value="TPR-like_helical_dom_sf"/>
</dbReference>
<proteinExistence type="predicted"/>
<sequence length="563" mass="63939">MEESTEEDLESLIEDLDYIPGHFHLLLNLNIESSGQANLRHRDIQMKRENLRAELEAETGRLQYAIRNMLGLLAYHLDELEEAEEVFRSICQEDPGNLNAWANLAHVYERLGRDSEESDCLEQVKSLIDLETSKSPIEGRLRAARCLTEQAFAHLHDVELEQEEDLQERLTTALTLYNRALHYGAELLQQEEKWSWYFKMATIHMKLHGIPNDSKDLEYTRLTHYNKALTLLIETLKSDTTHLKALAWCYIGLMLERKDEFSTVPMAVHDCGLSGSEPLSCYGSGLKLATDDAFTLNQLASVFFWSGKHEMSMGICNMALNVLPDAELNWKAYSTRAKLKLTNYIKALEQAKLGLSGIPDRQELREARADLEQVLSVQPCLRTHLEMGRVYYYMGVDAVKGSIMVDEMAVNQALVSLAQALKCPLGSTLPELQLLRGRCLLLKGEEENAIDCFRQSLELERPGSYEQKALHFLLEALLTSFAKSTGDISHILTQVEECVKQAEERHGTDAVRAELRLLCRTYTDEVAELSRELVKKGKLGMVRRLLQSIQPQDKLPLGRSLSL</sequence>
<dbReference type="Gene3D" id="1.25.40.10">
    <property type="entry name" value="Tetratricopeptide repeat domain"/>
    <property type="match status" value="2"/>
</dbReference>
<keyword evidence="2" id="KW-1185">Reference proteome</keyword>
<dbReference type="Pfam" id="PF13181">
    <property type="entry name" value="TPR_8"/>
    <property type="match status" value="2"/>
</dbReference>
<evidence type="ECO:0000313" key="1">
    <source>
        <dbReference type="EMBL" id="KAG7326435.1"/>
    </source>
</evidence>
<evidence type="ECO:0008006" key="3">
    <source>
        <dbReference type="Google" id="ProtNLM"/>
    </source>
</evidence>
<dbReference type="InterPro" id="IPR042342">
    <property type="entry name" value="TTC22"/>
</dbReference>
<protein>
    <recommendedName>
        <fullName evidence="3">Tetratricopeptide repeat domain 22</fullName>
    </recommendedName>
</protein>